<dbReference type="GO" id="GO:0006508">
    <property type="term" value="P:proteolysis"/>
    <property type="evidence" value="ECO:0007669"/>
    <property type="project" value="UniProtKB-KW"/>
</dbReference>
<dbReference type="InterPro" id="IPR003769">
    <property type="entry name" value="ClpS_core"/>
</dbReference>
<dbReference type="SUPFAM" id="SSF54736">
    <property type="entry name" value="ClpS-like"/>
    <property type="match status" value="1"/>
</dbReference>
<dbReference type="Gene3D" id="3.30.1390.10">
    <property type="match status" value="1"/>
</dbReference>
<sequence length="115" mass="12986">MLPLRLQSGDDAPAQPGHQDDWVVEAERPALKPPAMYQVVMLNDDYTPMDFVVEVLESFFGLDREQATRIMLAVHMEGRAVCGVYSRDVAETKAAMVVDYAREHQHPLLCEVEQV</sequence>
<evidence type="ECO:0000256" key="2">
    <source>
        <dbReference type="SAM" id="MobiDB-lite"/>
    </source>
</evidence>
<reference evidence="4 5" key="1">
    <citation type="submission" date="2024-07" db="EMBL/GenBank/DDBJ databases">
        <authorList>
            <person name="Ren Q."/>
        </authorList>
    </citation>
    <scope>NUCLEOTIDE SEQUENCE [LARGE SCALE GENOMIC DNA]</scope>
    <source>
        <strain evidence="4 5">REN37</strain>
    </source>
</reference>
<proteinExistence type="inferred from homology"/>
<protein>
    <recommendedName>
        <fullName evidence="1">ATP-dependent Clp protease adapter protein ClpS</fullName>
    </recommendedName>
</protein>
<comment type="caution">
    <text evidence="4">The sequence shown here is derived from an EMBL/GenBank/DDBJ whole genome shotgun (WGS) entry which is preliminary data.</text>
</comment>
<dbReference type="PANTHER" id="PTHR33473">
    <property type="entry name" value="ATP-DEPENDENT CLP PROTEASE ADAPTER PROTEIN CLPS1, CHLOROPLASTIC"/>
    <property type="match status" value="1"/>
</dbReference>
<comment type="function">
    <text evidence="1">Involved in the modulation of the specificity of the ClpAP-mediated ATP-dependent protein degradation.</text>
</comment>
<dbReference type="Proteomes" id="UP001562065">
    <property type="component" value="Unassembled WGS sequence"/>
</dbReference>
<dbReference type="InterPro" id="IPR014719">
    <property type="entry name" value="Ribosomal_bL12_C/ClpS-like"/>
</dbReference>
<comment type="similarity">
    <text evidence="1">Belongs to the ClpS family.</text>
</comment>
<dbReference type="EMBL" id="JBGCUO010000001">
    <property type="protein sequence ID" value="MEY1661916.1"/>
    <property type="molecule type" value="Genomic_DNA"/>
</dbReference>
<keyword evidence="4" id="KW-0645">Protease</keyword>
<keyword evidence="4" id="KW-0378">Hydrolase</keyword>
<dbReference type="NCBIfam" id="NF000669">
    <property type="entry name" value="PRK00033.1-2"/>
    <property type="match status" value="1"/>
</dbReference>
<evidence type="ECO:0000313" key="5">
    <source>
        <dbReference type="Proteomes" id="UP001562065"/>
    </source>
</evidence>
<accession>A0ABV4AIQ6</accession>
<keyword evidence="5" id="KW-1185">Reference proteome</keyword>
<feature type="domain" description="Adaptor protein ClpS core" evidence="3">
    <location>
        <begin position="32"/>
        <end position="111"/>
    </location>
</feature>
<evidence type="ECO:0000313" key="4">
    <source>
        <dbReference type="EMBL" id="MEY1661916.1"/>
    </source>
</evidence>
<name>A0ABV4AIQ6_9GAMM</name>
<dbReference type="GO" id="GO:0008233">
    <property type="term" value="F:peptidase activity"/>
    <property type="evidence" value="ECO:0007669"/>
    <property type="project" value="UniProtKB-KW"/>
</dbReference>
<dbReference type="Pfam" id="PF02617">
    <property type="entry name" value="ClpS"/>
    <property type="match status" value="1"/>
</dbReference>
<feature type="region of interest" description="Disordered" evidence="2">
    <location>
        <begin position="1"/>
        <end position="20"/>
    </location>
</feature>
<dbReference type="HAMAP" id="MF_00302">
    <property type="entry name" value="ClpS"/>
    <property type="match status" value="1"/>
</dbReference>
<dbReference type="InterPro" id="IPR022935">
    <property type="entry name" value="ClpS"/>
</dbReference>
<gene>
    <name evidence="1 4" type="primary">clpS</name>
    <name evidence="4" type="ORF">AB5I84_07100</name>
</gene>
<evidence type="ECO:0000259" key="3">
    <source>
        <dbReference type="Pfam" id="PF02617"/>
    </source>
</evidence>
<dbReference type="NCBIfam" id="NF000672">
    <property type="entry name" value="PRK00033.1-5"/>
    <property type="match status" value="1"/>
</dbReference>
<dbReference type="PANTHER" id="PTHR33473:SF19">
    <property type="entry name" value="ATP-DEPENDENT CLP PROTEASE ADAPTER PROTEIN CLPS"/>
    <property type="match status" value="1"/>
</dbReference>
<evidence type="ECO:0000256" key="1">
    <source>
        <dbReference type="HAMAP-Rule" id="MF_00302"/>
    </source>
</evidence>
<dbReference type="NCBIfam" id="NF000670">
    <property type="entry name" value="PRK00033.1-3"/>
    <property type="match status" value="1"/>
</dbReference>
<comment type="subunit">
    <text evidence="1">Binds to the N-terminal domain of the chaperone ClpA.</text>
</comment>
<organism evidence="4 5">
    <name type="scientific">Isoalcanivorax beigongshangi</name>
    <dbReference type="NCBI Taxonomy" id="3238810"/>
    <lineage>
        <taxon>Bacteria</taxon>
        <taxon>Pseudomonadati</taxon>
        <taxon>Pseudomonadota</taxon>
        <taxon>Gammaproteobacteria</taxon>
        <taxon>Oceanospirillales</taxon>
        <taxon>Alcanivoracaceae</taxon>
        <taxon>Isoalcanivorax</taxon>
    </lineage>
</organism>